<proteinExistence type="predicted"/>
<evidence type="ECO:0000256" key="1">
    <source>
        <dbReference type="SAM" id="MobiDB-lite"/>
    </source>
</evidence>
<reference evidence="3" key="2">
    <citation type="submission" date="2021-04" db="EMBL/GenBank/DDBJ databases">
        <authorList>
            <person name="Gilroy R."/>
        </authorList>
    </citation>
    <scope>NUCLEOTIDE SEQUENCE</scope>
    <source>
        <strain evidence="3">CHK186-1790</strain>
    </source>
</reference>
<feature type="compositionally biased region" description="Pro residues" evidence="1">
    <location>
        <begin position="292"/>
        <end position="301"/>
    </location>
</feature>
<evidence type="ECO:0000313" key="4">
    <source>
        <dbReference type="Proteomes" id="UP000823882"/>
    </source>
</evidence>
<name>A0A9D2NYF2_9FIRM</name>
<evidence type="ECO:0000259" key="2">
    <source>
        <dbReference type="Pfam" id="PF23343"/>
    </source>
</evidence>
<feature type="non-terminal residue" evidence="3">
    <location>
        <position position="1"/>
    </location>
</feature>
<organism evidence="3 4">
    <name type="scientific">Candidatus Intestinimonas pullistercoris</name>
    <dbReference type="NCBI Taxonomy" id="2838623"/>
    <lineage>
        <taxon>Bacteria</taxon>
        <taxon>Bacillati</taxon>
        <taxon>Bacillota</taxon>
        <taxon>Clostridia</taxon>
        <taxon>Eubacteriales</taxon>
        <taxon>Intestinimonas</taxon>
    </lineage>
</organism>
<protein>
    <recommendedName>
        <fullName evidence="2">Replication-associated protein ORF2/G2P domain-containing protein</fullName>
    </recommendedName>
</protein>
<evidence type="ECO:0000313" key="3">
    <source>
        <dbReference type="EMBL" id="HJC40986.1"/>
    </source>
</evidence>
<feature type="region of interest" description="Disordered" evidence="1">
    <location>
        <begin position="275"/>
        <end position="307"/>
    </location>
</feature>
<gene>
    <name evidence="3" type="ORF">H9701_05475</name>
</gene>
<accession>A0A9D2NYF2</accession>
<dbReference type="Pfam" id="PF23343">
    <property type="entry name" value="REP_ORF2-G2P"/>
    <property type="match status" value="1"/>
</dbReference>
<sequence>TREEGPKAPADLDRAVRRARAQVRDIALCTPFRWFVTLTLDAAKVDRYNMAEITRKLNHWLDNQVRRRGLAYVLVPERHKDGAVHFHGFFNDALEAVDSGTISLPGQKRPRRPRSRAQREAWLAQGGHPVFNLPGWSLGFTTALELYGDYEAAVGYVCKYIGKDMPQGRQGGPESPQWEGGKVGGRWYYSGGALGRPEVAYYDDDLRELERRPGAYRFDIEAARLSFVQVCWERGEDRGAGAGPVLPLVGGVQGAQLLEMPFGESAQGLEHMFEKHDLTFSGKSSGGEGPGPQGPEAPEPLPKAGKN</sequence>
<dbReference type="InterPro" id="IPR056906">
    <property type="entry name" value="ORF2/G2P_dom"/>
</dbReference>
<reference evidence="3" key="1">
    <citation type="journal article" date="2021" name="PeerJ">
        <title>Extensive microbial diversity within the chicken gut microbiome revealed by metagenomics and culture.</title>
        <authorList>
            <person name="Gilroy R."/>
            <person name="Ravi A."/>
            <person name="Getino M."/>
            <person name="Pursley I."/>
            <person name="Horton D.L."/>
            <person name="Alikhan N.F."/>
            <person name="Baker D."/>
            <person name="Gharbi K."/>
            <person name="Hall N."/>
            <person name="Watson M."/>
            <person name="Adriaenssens E.M."/>
            <person name="Foster-Nyarko E."/>
            <person name="Jarju S."/>
            <person name="Secka A."/>
            <person name="Antonio M."/>
            <person name="Oren A."/>
            <person name="Chaudhuri R.R."/>
            <person name="La Ragione R."/>
            <person name="Hildebrand F."/>
            <person name="Pallen M.J."/>
        </authorList>
    </citation>
    <scope>NUCLEOTIDE SEQUENCE</scope>
    <source>
        <strain evidence="3">CHK186-1790</strain>
    </source>
</reference>
<dbReference type="Proteomes" id="UP000823882">
    <property type="component" value="Unassembled WGS sequence"/>
</dbReference>
<comment type="caution">
    <text evidence="3">The sequence shown here is derived from an EMBL/GenBank/DDBJ whole genome shotgun (WGS) entry which is preliminary data.</text>
</comment>
<dbReference type="AlphaFoldDB" id="A0A9D2NYF2"/>
<dbReference type="EMBL" id="DWWJ01000097">
    <property type="protein sequence ID" value="HJC40986.1"/>
    <property type="molecule type" value="Genomic_DNA"/>
</dbReference>
<feature type="domain" description="Replication-associated protein ORF2/G2P" evidence="2">
    <location>
        <begin position="34"/>
        <end position="164"/>
    </location>
</feature>